<evidence type="ECO:0000313" key="5">
    <source>
        <dbReference type="Proteomes" id="UP000252770"/>
    </source>
</evidence>
<name>A0A367YYR9_9ACTN</name>
<feature type="region of interest" description="Disordered" evidence="1">
    <location>
        <begin position="596"/>
        <end position="616"/>
    </location>
</feature>
<dbReference type="GO" id="GO:1904680">
    <property type="term" value="F:peptide transmembrane transporter activity"/>
    <property type="evidence" value="ECO:0007669"/>
    <property type="project" value="TreeGrafter"/>
</dbReference>
<proteinExistence type="predicted"/>
<evidence type="ECO:0000259" key="3">
    <source>
        <dbReference type="Pfam" id="PF00496"/>
    </source>
</evidence>
<keyword evidence="2" id="KW-0732">Signal</keyword>
<dbReference type="Proteomes" id="UP000252770">
    <property type="component" value="Unassembled WGS sequence"/>
</dbReference>
<dbReference type="GO" id="GO:0015833">
    <property type="term" value="P:peptide transport"/>
    <property type="evidence" value="ECO:0007669"/>
    <property type="project" value="TreeGrafter"/>
</dbReference>
<sequence>MELPLVTRRSLLYGSAVVAGTAALAACTGTSSSPGQDQSGNGPTGGGASTAVGSATEPLPAPGTYQQAPSIDPSLPPVEERLPENPYVIPHHWVTPGKYGGKLNLNTFSTTGAAKADSDRNFFYGHSPLRYLNDGKDIGPGLVESWESNDDASEWTFYFRKGLKWSDGEPFTTENILFWWNEFVIEQKMAVTPPDEARSGTGTLAEFTAVDDTTLRMTFDAPAPLTADRMAMWVNGNIGKNGPIWLMPSHYLKQFHPSYGDDVPDDWDTVGGLMETKADWHRNPDCPTMIGYKCKSFDNTRGVVLERNPYYWAVMPNGDQLPYIDEIQISVVSDAEAGKLQVQQGSVDYTHGPFNQITLNDVQGIRDSAAQAGTEVVLWDSGSGTGSIFFLNYDYPDEELRAVIREPKFRQAISHAFNREAVRRSVYFNTGEPTTGTLSPKAIEYQINDTGRQAYTSWRDAYVAYDPEKAKQLLEEIGVTDSDGDGLRELPSGEKLTLRLDTTADSSQEHKSKDNQLVADLKAVGIEMRINPIAPQTYDDEWKTGQLMGHSNWEVGDGPNHLVYPQWLVPLEYTRWAPLQGQWYQQLGTKTEGTELDVDPWERTPPRMEPEPDGPIQKLWDLYNASKVEPDEMKRHQLVWDMIKIHISDGPFFIGSVANYPQVVVAKTDLKNVPRKENLALGGMVNPWIHPSPAVYDPECYFWDNPDQHTS</sequence>
<dbReference type="InterPro" id="IPR039424">
    <property type="entry name" value="SBP_5"/>
</dbReference>
<dbReference type="InterPro" id="IPR000914">
    <property type="entry name" value="SBP_5_dom"/>
</dbReference>
<keyword evidence="5" id="KW-1185">Reference proteome</keyword>
<dbReference type="InterPro" id="IPR006311">
    <property type="entry name" value="TAT_signal"/>
</dbReference>
<evidence type="ECO:0000313" key="4">
    <source>
        <dbReference type="EMBL" id="RCK70968.1"/>
    </source>
</evidence>
<dbReference type="CDD" id="cd08500">
    <property type="entry name" value="PBP2_NikA_DppA_OppA_like_4"/>
    <property type="match status" value="1"/>
</dbReference>
<comment type="caution">
    <text evidence="4">The sequence shown here is derived from an EMBL/GenBank/DDBJ whole genome shotgun (WGS) entry which is preliminary data.</text>
</comment>
<accession>A0A367YYR9</accession>
<reference evidence="4 5" key="1">
    <citation type="submission" date="2018-07" db="EMBL/GenBank/DDBJ databases">
        <title>Desertimonas flava gen. nov. sp. nov.</title>
        <authorList>
            <person name="Liu S."/>
        </authorList>
    </citation>
    <scope>NUCLEOTIDE SEQUENCE [LARGE SCALE GENOMIC DNA]</scope>
    <source>
        <strain evidence="4 5">16Sb5-5</strain>
    </source>
</reference>
<feature type="domain" description="Solute-binding protein family 5" evidence="3">
    <location>
        <begin position="138"/>
        <end position="548"/>
    </location>
</feature>
<dbReference type="AlphaFoldDB" id="A0A367YYR9"/>
<dbReference type="PANTHER" id="PTHR30290">
    <property type="entry name" value="PERIPLASMIC BINDING COMPONENT OF ABC TRANSPORTER"/>
    <property type="match status" value="1"/>
</dbReference>
<protein>
    <submittedName>
        <fullName evidence="4">ABC transporter substrate-binding protein</fullName>
    </submittedName>
</protein>
<evidence type="ECO:0000256" key="2">
    <source>
        <dbReference type="SAM" id="SignalP"/>
    </source>
</evidence>
<dbReference type="Pfam" id="PF00496">
    <property type="entry name" value="SBP_bac_5"/>
    <property type="match status" value="1"/>
</dbReference>
<feature type="compositionally biased region" description="Basic and acidic residues" evidence="1">
    <location>
        <begin position="600"/>
        <end position="610"/>
    </location>
</feature>
<feature type="region of interest" description="Disordered" evidence="1">
    <location>
        <begin position="27"/>
        <end position="82"/>
    </location>
</feature>
<organism evidence="4 5">
    <name type="scientific">Desertihabitans brevis</name>
    <dbReference type="NCBI Taxonomy" id="2268447"/>
    <lineage>
        <taxon>Bacteria</taxon>
        <taxon>Bacillati</taxon>
        <taxon>Actinomycetota</taxon>
        <taxon>Actinomycetes</taxon>
        <taxon>Propionibacteriales</taxon>
        <taxon>Propionibacteriaceae</taxon>
        <taxon>Desertihabitans</taxon>
    </lineage>
</organism>
<dbReference type="PANTHER" id="PTHR30290:SF62">
    <property type="entry name" value="OLIGOPEPTIDE ABC TRANSPORTER, PERIPLASMIC OLIGOPEPTIDE-BINDING PROTEIN"/>
    <property type="match status" value="1"/>
</dbReference>
<dbReference type="EMBL" id="QOUI01000001">
    <property type="protein sequence ID" value="RCK70968.1"/>
    <property type="molecule type" value="Genomic_DNA"/>
</dbReference>
<dbReference type="Gene3D" id="3.10.105.10">
    <property type="entry name" value="Dipeptide-binding Protein, Domain 3"/>
    <property type="match status" value="1"/>
</dbReference>
<feature type="signal peptide" evidence="2">
    <location>
        <begin position="1"/>
        <end position="25"/>
    </location>
</feature>
<feature type="chain" id="PRO_5016655051" evidence="2">
    <location>
        <begin position="26"/>
        <end position="711"/>
    </location>
</feature>
<dbReference type="SUPFAM" id="SSF53850">
    <property type="entry name" value="Periplasmic binding protein-like II"/>
    <property type="match status" value="1"/>
</dbReference>
<dbReference type="RefSeq" id="WP_114124671.1">
    <property type="nucleotide sequence ID" value="NZ_QOUI01000001.1"/>
</dbReference>
<evidence type="ECO:0000256" key="1">
    <source>
        <dbReference type="SAM" id="MobiDB-lite"/>
    </source>
</evidence>
<dbReference type="Gene3D" id="3.40.190.10">
    <property type="entry name" value="Periplasmic binding protein-like II"/>
    <property type="match status" value="1"/>
</dbReference>
<dbReference type="PROSITE" id="PS51318">
    <property type="entry name" value="TAT"/>
    <property type="match status" value="1"/>
</dbReference>
<gene>
    <name evidence="4" type="ORF">DT076_00295</name>
</gene>